<organism evidence="1 2">
    <name type="scientific">Brassica carinata</name>
    <name type="common">Ethiopian mustard</name>
    <name type="synonym">Abyssinian cabbage</name>
    <dbReference type="NCBI Taxonomy" id="52824"/>
    <lineage>
        <taxon>Eukaryota</taxon>
        <taxon>Viridiplantae</taxon>
        <taxon>Streptophyta</taxon>
        <taxon>Embryophyta</taxon>
        <taxon>Tracheophyta</taxon>
        <taxon>Spermatophyta</taxon>
        <taxon>Magnoliopsida</taxon>
        <taxon>eudicotyledons</taxon>
        <taxon>Gunneridae</taxon>
        <taxon>Pentapetalae</taxon>
        <taxon>rosids</taxon>
        <taxon>malvids</taxon>
        <taxon>Brassicales</taxon>
        <taxon>Brassicaceae</taxon>
        <taxon>Brassiceae</taxon>
        <taxon>Brassica</taxon>
    </lineage>
</organism>
<comment type="caution">
    <text evidence="1">The sequence shown here is derived from an EMBL/GenBank/DDBJ whole genome shotgun (WGS) entry which is preliminary data.</text>
</comment>
<accession>A0A8X7TN41</accession>
<evidence type="ECO:0000313" key="1">
    <source>
        <dbReference type="EMBL" id="KAG2247952.1"/>
    </source>
</evidence>
<dbReference type="AlphaFoldDB" id="A0A8X7TN41"/>
<gene>
    <name evidence="1" type="ORF">Bca52824_087580</name>
</gene>
<name>A0A8X7TN41_BRACI</name>
<dbReference type="EMBL" id="JAAMPC010000017">
    <property type="protein sequence ID" value="KAG2247952.1"/>
    <property type="molecule type" value="Genomic_DNA"/>
</dbReference>
<protein>
    <submittedName>
        <fullName evidence="1">Uncharacterized protein</fullName>
    </submittedName>
</protein>
<proteinExistence type="predicted"/>
<dbReference type="Proteomes" id="UP000886595">
    <property type="component" value="Unassembled WGS sequence"/>
</dbReference>
<reference evidence="1 2" key="1">
    <citation type="submission" date="2020-02" db="EMBL/GenBank/DDBJ databases">
        <authorList>
            <person name="Ma Q."/>
            <person name="Huang Y."/>
            <person name="Song X."/>
            <person name="Pei D."/>
        </authorList>
    </citation>
    <scope>NUCLEOTIDE SEQUENCE [LARGE SCALE GENOMIC DNA]</scope>
    <source>
        <strain evidence="1">Sxm20200214</strain>
        <tissue evidence="1">Leaf</tissue>
    </source>
</reference>
<evidence type="ECO:0000313" key="2">
    <source>
        <dbReference type="Proteomes" id="UP000886595"/>
    </source>
</evidence>
<keyword evidence="2" id="KW-1185">Reference proteome</keyword>
<sequence>MGNLLKSKEVASVKCKLGVRSLMCTRNEVNYGETDLTKDEIILIRVAKLKRFMPQMVLGCVKWMEPHVKFE</sequence>